<proteinExistence type="predicted"/>
<keyword evidence="5" id="KW-1185">Reference proteome</keyword>
<dbReference type="Proteomes" id="UP000326852">
    <property type="component" value="Unassembled WGS sequence"/>
</dbReference>
<name>A0A5N6MTQ7_9MICC</name>
<dbReference type="InterPro" id="IPR025646">
    <property type="entry name" value="DUF4350"/>
</dbReference>
<organism evidence="4 5">
    <name type="scientific">Arthrobacter yangruifuii</name>
    <dbReference type="NCBI Taxonomy" id="2606616"/>
    <lineage>
        <taxon>Bacteria</taxon>
        <taxon>Bacillati</taxon>
        <taxon>Actinomycetota</taxon>
        <taxon>Actinomycetes</taxon>
        <taxon>Micrococcales</taxon>
        <taxon>Micrococcaceae</taxon>
        <taxon>Arthrobacter</taxon>
    </lineage>
</organism>
<sequence length="412" mass="42853">MSAAAAEKANLSEAGSRNGAGGEEPQLPSVRTRFMARLRRHRVPLLLLALLAAVALASAWGRTDEDSSALSPANPAPNGAMAAAEILADRGVDVQHHELQAEARAALEDNPGATLLFLDPAGYLTGEQRRDLADAAGRVVLVEPSLDQLADFAPQILSAGLLPPAAEGQQREAECSNADAEAAGSIEAGGKTYRGPVTCFPAPGSTGTDAAGSYAATEDGSAVVLGGAGLLANETLAREGNAALAFRTLGADDTLVWYQADPFDVPPSQVPVDPFSLLPPWVNPLLFWLGLVAALAAFWRGRRLGPLVEEPLPVVVHAAETAEGRARLYQDSRAVGHAAATLRAAAMTRLAAHLRLGPEAGAEDVTRAAADASGRSYPATDDLLNQRLPGTGTELVHWARDLKDLEEEATSS</sequence>
<evidence type="ECO:0000313" key="4">
    <source>
        <dbReference type="EMBL" id="KAD4060504.1"/>
    </source>
</evidence>
<feature type="region of interest" description="Disordered" evidence="1">
    <location>
        <begin position="1"/>
        <end position="26"/>
    </location>
</feature>
<evidence type="ECO:0000259" key="3">
    <source>
        <dbReference type="Pfam" id="PF14258"/>
    </source>
</evidence>
<dbReference type="EMBL" id="VTFX01000001">
    <property type="protein sequence ID" value="KAD4060504.1"/>
    <property type="molecule type" value="Genomic_DNA"/>
</dbReference>
<comment type="caution">
    <text evidence="4">The sequence shown here is derived from an EMBL/GenBank/DDBJ whole genome shotgun (WGS) entry which is preliminary data.</text>
</comment>
<dbReference type="Pfam" id="PF14258">
    <property type="entry name" value="DUF4350"/>
    <property type="match status" value="1"/>
</dbReference>
<dbReference type="AlphaFoldDB" id="A0A5N6MTQ7"/>
<gene>
    <name evidence="4" type="ORF">GD627_05575</name>
</gene>
<protein>
    <submittedName>
        <fullName evidence="4">DUF4350 domain-containing protein</fullName>
    </submittedName>
</protein>
<evidence type="ECO:0000256" key="2">
    <source>
        <dbReference type="SAM" id="Phobius"/>
    </source>
</evidence>
<dbReference type="RefSeq" id="WP_152271627.1">
    <property type="nucleotide sequence ID" value="NZ_VTFX01000001.1"/>
</dbReference>
<accession>A0A5N6MTQ7</accession>
<keyword evidence="2" id="KW-0472">Membrane</keyword>
<feature type="transmembrane region" description="Helical" evidence="2">
    <location>
        <begin position="43"/>
        <end position="61"/>
    </location>
</feature>
<evidence type="ECO:0000256" key="1">
    <source>
        <dbReference type="SAM" id="MobiDB-lite"/>
    </source>
</evidence>
<feature type="domain" description="DUF4350" evidence="3">
    <location>
        <begin position="72"/>
        <end position="249"/>
    </location>
</feature>
<keyword evidence="2" id="KW-1133">Transmembrane helix</keyword>
<feature type="compositionally biased region" description="Low complexity" evidence="1">
    <location>
        <begin position="1"/>
        <end position="14"/>
    </location>
</feature>
<reference evidence="4 5" key="1">
    <citation type="submission" date="2019-08" db="EMBL/GenBank/DDBJ databases">
        <title>Arthrobacter sp. nov., isolated from plateau pika and Tibetan wild ass.</title>
        <authorList>
            <person name="Ge Y."/>
        </authorList>
    </citation>
    <scope>NUCLEOTIDE SEQUENCE [LARGE SCALE GENOMIC DNA]</scope>
    <source>
        <strain evidence="4 5">785</strain>
    </source>
</reference>
<keyword evidence="2" id="KW-0812">Transmembrane</keyword>
<evidence type="ECO:0000313" key="5">
    <source>
        <dbReference type="Proteomes" id="UP000326852"/>
    </source>
</evidence>